<reference evidence="3" key="1">
    <citation type="submission" date="2025-08" db="UniProtKB">
        <authorList>
            <consortium name="RefSeq"/>
        </authorList>
    </citation>
    <scope>IDENTIFICATION</scope>
    <source>
        <tissue evidence="3">Blood</tissue>
    </source>
</reference>
<dbReference type="Proteomes" id="UP000248483">
    <property type="component" value="Unplaced"/>
</dbReference>
<dbReference type="GeneID" id="111165671"/>
<accession>A0A2Y9M4F5</accession>
<dbReference type="InParanoid" id="A0A2Y9M4F5"/>
<feature type="compositionally biased region" description="Pro residues" evidence="1">
    <location>
        <begin position="146"/>
        <end position="158"/>
    </location>
</feature>
<feature type="region of interest" description="Disordered" evidence="1">
    <location>
        <begin position="227"/>
        <end position="249"/>
    </location>
</feature>
<dbReference type="RefSeq" id="XP_022412253.1">
    <property type="nucleotide sequence ID" value="XM_022556545.2"/>
</dbReference>
<gene>
    <name evidence="3" type="primary">LOC111165671</name>
</gene>
<name>A0A2Y9M4F5_DELLE</name>
<dbReference type="AlphaFoldDB" id="A0A2Y9M4F5"/>
<evidence type="ECO:0000313" key="3">
    <source>
        <dbReference type="RefSeq" id="XP_022412253.1"/>
    </source>
</evidence>
<dbReference type="KEGG" id="dle:111165671"/>
<evidence type="ECO:0000313" key="2">
    <source>
        <dbReference type="Proteomes" id="UP000248483"/>
    </source>
</evidence>
<evidence type="ECO:0000256" key="1">
    <source>
        <dbReference type="SAM" id="MobiDB-lite"/>
    </source>
</evidence>
<proteinExistence type="predicted"/>
<feature type="region of interest" description="Disordered" evidence="1">
    <location>
        <begin position="20"/>
        <end position="66"/>
    </location>
</feature>
<keyword evidence="2" id="KW-1185">Reference proteome</keyword>
<protein>
    <submittedName>
        <fullName evidence="3">Uncharacterized protein LOC111165671</fullName>
    </submittedName>
</protein>
<organism evidence="2 3">
    <name type="scientific">Delphinapterus leucas</name>
    <name type="common">Beluga whale</name>
    <dbReference type="NCBI Taxonomy" id="9749"/>
    <lineage>
        <taxon>Eukaryota</taxon>
        <taxon>Metazoa</taxon>
        <taxon>Chordata</taxon>
        <taxon>Craniata</taxon>
        <taxon>Vertebrata</taxon>
        <taxon>Euteleostomi</taxon>
        <taxon>Mammalia</taxon>
        <taxon>Eutheria</taxon>
        <taxon>Laurasiatheria</taxon>
        <taxon>Artiodactyla</taxon>
        <taxon>Whippomorpha</taxon>
        <taxon>Cetacea</taxon>
        <taxon>Odontoceti</taxon>
        <taxon>Monodontidae</taxon>
        <taxon>Delphinapterus</taxon>
    </lineage>
</organism>
<sequence length="256" mass="26889">MGRRGCCLLCGNPGAALSEPGRCGGAATRPRRRARRAQRLRLPARAAARRSLRGAQPRRAPLGGDRRRESVRACVCAPARPRLSGGDSAAPPAAPACFLSAVLGERRFLPGSLQRGPATLWLHRSVAQASLGSQEPPAAVGRVLPAPSPPRPSSPGPPPLLLALQYAPDCASALRSLSPSWPRASSLLLGVGLPGWKRKTESVVSKFGPWTTPVPGYRWAQLQPVPPSPKCSLARPPARSRSPALSPAQPRIAVAC</sequence>
<feature type="compositionally biased region" description="Basic residues" evidence="1">
    <location>
        <begin position="29"/>
        <end position="39"/>
    </location>
</feature>
<feature type="compositionally biased region" description="Low complexity" evidence="1">
    <location>
        <begin position="232"/>
        <end position="249"/>
    </location>
</feature>
<feature type="region of interest" description="Disordered" evidence="1">
    <location>
        <begin position="132"/>
        <end position="158"/>
    </location>
</feature>